<comment type="caution">
    <text evidence="1">The sequence shown here is derived from an EMBL/GenBank/DDBJ whole genome shotgun (WGS) entry which is preliminary data.</text>
</comment>
<dbReference type="Proteomes" id="UP000314285">
    <property type="component" value="Unassembled WGS sequence"/>
</dbReference>
<evidence type="ECO:0008006" key="3">
    <source>
        <dbReference type="Google" id="ProtNLM"/>
    </source>
</evidence>
<accession>A0A8H2JZ72</accession>
<dbReference type="SUPFAM" id="SSF56059">
    <property type="entry name" value="Glutathione synthetase ATP-binding domain-like"/>
    <property type="match status" value="1"/>
</dbReference>
<organism evidence="1 2">
    <name type="scientific">Acinetobacter radioresistens</name>
    <dbReference type="NCBI Taxonomy" id="40216"/>
    <lineage>
        <taxon>Bacteria</taxon>
        <taxon>Pseudomonadati</taxon>
        <taxon>Pseudomonadota</taxon>
        <taxon>Gammaproteobacteria</taxon>
        <taxon>Moraxellales</taxon>
        <taxon>Moraxellaceae</taxon>
        <taxon>Acinetobacter</taxon>
    </lineage>
</organism>
<dbReference type="EMBL" id="VFBM01000013">
    <property type="protein sequence ID" value="TNX86274.1"/>
    <property type="molecule type" value="Genomic_DNA"/>
</dbReference>
<dbReference type="RefSeq" id="WP_139880735.1">
    <property type="nucleotide sequence ID" value="NZ_VFBM01000013.1"/>
</dbReference>
<proteinExistence type="predicted"/>
<sequence>MSIFLITLPNGSFGSSGQSWKKLDINKIKSLVDFNVEIDSIANIDHIPLNKDDVLIYTSSENPEVRQYIKNKLFYIKDKCTLIPSYDLLMAHEDKGFQEVMKLEKDFGNLKGNYFFDLDDHKISYPKVLKTAQGAGSSGVFLIKDSNNLKKIQNTYFNQSIKRKIIKLQRKAKLSKEEYINYNYKYKNFSLFVEQNFIPNLQHDFKVLVFGDRFFVLKRKVRKNDFRASGSGNFEFVEPPHEVLNFAKNISLILNSPYLSLDIAQSNEGCHLIEFQATNFGPYTLLNAPYRYINKGSNWLKENNCKDLEANYAYALSFYLGNRNV</sequence>
<protein>
    <recommendedName>
        <fullName evidence="3">ATP-grasp domain-containing protein</fullName>
    </recommendedName>
</protein>
<reference evidence="1 2" key="1">
    <citation type="submission" date="2019-06" db="EMBL/GenBank/DDBJ databases">
        <title>Genome of Acinetobacter radioresistens APH1, a phenol degrading strain.</title>
        <authorList>
            <person name="Liu Y."/>
        </authorList>
    </citation>
    <scope>NUCLEOTIDE SEQUENCE [LARGE SCALE GENOMIC DNA]</scope>
    <source>
        <strain evidence="1 2">APH1</strain>
    </source>
</reference>
<dbReference type="Gene3D" id="3.30.470.20">
    <property type="entry name" value="ATP-grasp fold, B domain"/>
    <property type="match status" value="1"/>
</dbReference>
<evidence type="ECO:0000313" key="2">
    <source>
        <dbReference type="Proteomes" id="UP000314285"/>
    </source>
</evidence>
<gene>
    <name evidence="1" type="ORF">FHY67_12755</name>
</gene>
<evidence type="ECO:0000313" key="1">
    <source>
        <dbReference type="EMBL" id="TNX86274.1"/>
    </source>
</evidence>
<name>A0A8H2JZ72_ACIRA</name>
<dbReference type="AlphaFoldDB" id="A0A8H2JZ72"/>